<dbReference type="EMBL" id="JBHSYQ010000003">
    <property type="protein sequence ID" value="MFC6997859.1"/>
    <property type="molecule type" value="Genomic_DNA"/>
</dbReference>
<feature type="chain" id="PRO_5046321804" evidence="2">
    <location>
        <begin position="19"/>
        <end position="93"/>
    </location>
</feature>
<dbReference type="Proteomes" id="UP001596405">
    <property type="component" value="Unassembled WGS sequence"/>
</dbReference>
<keyword evidence="4" id="KW-1185">Reference proteome</keyword>
<evidence type="ECO:0000256" key="2">
    <source>
        <dbReference type="SAM" id="SignalP"/>
    </source>
</evidence>
<dbReference type="PROSITE" id="PS51257">
    <property type="entry name" value="PROKAR_LIPOPROTEIN"/>
    <property type="match status" value="1"/>
</dbReference>
<feature type="compositionally biased region" description="Polar residues" evidence="1">
    <location>
        <begin position="36"/>
        <end position="83"/>
    </location>
</feature>
<feature type="region of interest" description="Disordered" evidence="1">
    <location>
        <begin position="23"/>
        <end position="93"/>
    </location>
</feature>
<gene>
    <name evidence="3" type="ORF">ACFQHR_09485</name>
</gene>
<dbReference type="RefSeq" id="WP_066624917.1">
    <property type="nucleotide sequence ID" value="NZ_JBHSYQ010000003.1"/>
</dbReference>
<comment type="caution">
    <text evidence="3">The sequence shown here is derived from an EMBL/GenBank/DDBJ whole genome shotgun (WGS) entry which is preliminary data.</text>
</comment>
<sequence length="93" mass="10094">MKKLLAMLLLAGSASFYACQPEKTGTVGVETEDASQTDNQYGIVNPQENDTSNADVIEKTQTNVGNSRTRGEENNSNSQTTKNVVVRPDSTRQ</sequence>
<name>A0ABW2DMG2_9BACT</name>
<proteinExistence type="predicted"/>
<evidence type="ECO:0000313" key="3">
    <source>
        <dbReference type="EMBL" id="MFC6997859.1"/>
    </source>
</evidence>
<reference evidence="4" key="1">
    <citation type="journal article" date="2019" name="Int. J. Syst. Evol. Microbiol.">
        <title>The Global Catalogue of Microorganisms (GCM) 10K type strain sequencing project: providing services to taxonomists for standard genome sequencing and annotation.</title>
        <authorList>
            <consortium name="The Broad Institute Genomics Platform"/>
            <consortium name="The Broad Institute Genome Sequencing Center for Infectious Disease"/>
            <person name="Wu L."/>
            <person name="Ma J."/>
        </authorList>
    </citation>
    <scope>NUCLEOTIDE SEQUENCE [LARGE SCALE GENOMIC DNA]</scope>
    <source>
        <strain evidence="4">CGMCC 4.7393</strain>
    </source>
</reference>
<evidence type="ECO:0000256" key="1">
    <source>
        <dbReference type="SAM" id="MobiDB-lite"/>
    </source>
</evidence>
<feature type="signal peptide" evidence="2">
    <location>
        <begin position="1"/>
        <end position="18"/>
    </location>
</feature>
<accession>A0ABW2DMG2</accession>
<evidence type="ECO:0000313" key="4">
    <source>
        <dbReference type="Proteomes" id="UP001596405"/>
    </source>
</evidence>
<keyword evidence="2" id="KW-0732">Signal</keyword>
<organism evidence="3 4">
    <name type="scientific">Rufibacter roseus</name>
    <dbReference type="NCBI Taxonomy" id="1567108"/>
    <lineage>
        <taxon>Bacteria</taxon>
        <taxon>Pseudomonadati</taxon>
        <taxon>Bacteroidota</taxon>
        <taxon>Cytophagia</taxon>
        <taxon>Cytophagales</taxon>
        <taxon>Hymenobacteraceae</taxon>
        <taxon>Rufibacter</taxon>
    </lineage>
</organism>
<protein>
    <submittedName>
        <fullName evidence="3">Uncharacterized protein</fullName>
    </submittedName>
</protein>